<evidence type="ECO:0000256" key="11">
    <source>
        <dbReference type="SAM" id="Phobius"/>
    </source>
</evidence>
<keyword evidence="11" id="KW-1133">Transmembrane helix</keyword>
<evidence type="ECO:0000256" key="2">
    <source>
        <dbReference type="ARBA" id="ARBA00005179"/>
    </source>
</evidence>
<dbReference type="PRINTS" id="PR00463">
    <property type="entry name" value="EP450I"/>
</dbReference>
<keyword evidence="7 9" id="KW-0408">Iron</keyword>
<dbReference type="GO" id="GO:0005506">
    <property type="term" value="F:iron ion binding"/>
    <property type="evidence" value="ECO:0007669"/>
    <property type="project" value="InterPro"/>
</dbReference>
<reference evidence="12" key="1">
    <citation type="journal article" date="2019" name="Environ. Microbiol.">
        <title>Fungal ecological strategies reflected in gene transcription - a case study of two litter decomposers.</title>
        <authorList>
            <person name="Barbi F."/>
            <person name="Kohler A."/>
            <person name="Barry K."/>
            <person name="Baskaran P."/>
            <person name="Daum C."/>
            <person name="Fauchery L."/>
            <person name="Ihrmark K."/>
            <person name="Kuo A."/>
            <person name="LaButti K."/>
            <person name="Lipzen A."/>
            <person name="Morin E."/>
            <person name="Grigoriev I.V."/>
            <person name="Henrissat B."/>
            <person name="Lindahl B."/>
            <person name="Martin F."/>
        </authorList>
    </citation>
    <scope>NUCLEOTIDE SEQUENCE</scope>
    <source>
        <strain evidence="12">JB14</strain>
    </source>
</reference>
<keyword evidence="8 10" id="KW-0503">Monooxygenase</keyword>
<dbReference type="CDD" id="cd11065">
    <property type="entry name" value="CYP64-like"/>
    <property type="match status" value="1"/>
</dbReference>
<evidence type="ECO:0000313" key="12">
    <source>
        <dbReference type="EMBL" id="KAE9383310.1"/>
    </source>
</evidence>
<gene>
    <name evidence="12" type="ORF">BT96DRAFT_968638</name>
</gene>
<evidence type="ECO:0000256" key="9">
    <source>
        <dbReference type="PIRSR" id="PIRSR602401-1"/>
    </source>
</evidence>
<dbReference type="InterPro" id="IPR002401">
    <property type="entry name" value="Cyt_P450_E_grp-I"/>
</dbReference>
<keyword evidence="5 9" id="KW-0479">Metal-binding</keyword>
<dbReference type="InterPro" id="IPR050364">
    <property type="entry name" value="Cytochrome_P450_fung"/>
</dbReference>
<evidence type="ECO:0000256" key="1">
    <source>
        <dbReference type="ARBA" id="ARBA00001971"/>
    </source>
</evidence>
<protein>
    <submittedName>
        <fullName evidence="12">Cytochrome P450</fullName>
    </submittedName>
</protein>
<dbReference type="EMBL" id="ML770566">
    <property type="protein sequence ID" value="KAE9383310.1"/>
    <property type="molecule type" value="Genomic_DNA"/>
</dbReference>
<name>A0A6A4GD05_9AGAR</name>
<dbReference type="PROSITE" id="PS00086">
    <property type="entry name" value="CYTOCHROME_P450"/>
    <property type="match status" value="1"/>
</dbReference>
<dbReference type="Pfam" id="PF00067">
    <property type="entry name" value="p450"/>
    <property type="match status" value="1"/>
</dbReference>
<keyword evidence="11" id="KW-0812">Transmembrane</keyword>
<evidence type="ECO:0000256" key="3">
    <source>
        <dbReference type="ARBA" id="ARBA00010617"/>
    </source>
</evidence>
<evidence type="ECO:0000256" key="6">
    <source>
        <dbReference type="ARBA" id="ARBA00023002"/>
    </source>
</evidence>
<dbReference type="Gene3D" id="1.10.630.10">
    <property type="entry name" value="Cytochrome P450"/>
    <property type="match status" value="1"/>
</dbReference>
<keyword evidence="6 10" id="KW-0560">Oxidoreductase</keyword>
<accession>A0A6A4GD05</accession>
<dbReference type="OrthoDB" id="2789670at2759"/>
<dbReference type="PANTHER" id="PTHR46300:SF5">
    <property type="entry name" value="CYTOCHROME P450"/>
    <property type="match status" value="1"/>
</dbReference>
<evidence type="ECO:0000256" key="4">
    <source>
        <dbReference type="ARBA" id="ARBA00022617"/>
    </source>
</evidence>
<keyword evidence="4 9" id="KW-0349">Heme</keyword>
<evidence type="ECO:0000313" key="13">
    <source>
        <dbReference type="Proteomes" id="UP000799118"/>
    </source>
</evidence>
<comment type="similarity">
    <text evidence="3 10">Belongs to the cytochrome P450 family.</text>
</comment>
<dbReference type="PANTHER" id="PTHR46300">
    <property type="entry name" value="P450, PUTATIVE (EUROFUNG)-RELATED-RELATED"/>
    <property type="match status" value="1"/>
</dbReference>
<keyword evidence="13" id="KW-1185">Reference proteome</keyword>
<evidence type="ECO:0000256" key="8">
    <source>
        <dbReference type="ARBA" id="ARBA00023033"/>
    </source>
</evidence>
<dbReference type="InterPro" id="IPR001128">
    <property type="entry name" value="Cyt_P450"/>
</dbReference>
<feature type="transmembrane region" description="Helical" evidence="11">
    <location>
        <begin position="6"/>
        <end position="22"/>
    </location>
</feature>
<dbReference type="AlphaFoldDB" id="A0A6A4GD05"/>
<dbReference type="InterPro" id="IPR017972">
    <property type="entry name" value="Cyt_P450_CS"/>
</dbReference>
<evidence type="ECO:0000256" key="5">
    <source>
        <dbReference type="ARBA" id="ARBA00022723"/>
    </source>
</evidence>
<dbReference type="SUPFAM" id="SSF48264">
    <property type="entry name" value="Cytochrome P450"/>
    <property type="match status" value="1"/>
</dbReference>
<sequence>MAFLAPYFAVVVGGILFARIILIKLRTRNPLPPGPRADPLIGHLRKIPPTHQPEVFHEWQENTVCDVMYLEVLGRKMVILDTLEAANDLLEKRSSIYSCRPEFVYGKHFVQHRKLLRNYFGRQESMEFNPILYEESICMVKRLMDHPADYDKIIGRYMTCIVAKIAYGYTIRDDNDPFAILIDKVGELLHNSGPIANTPVDFFPWLAHFPSWFPGTYYAEYARKWAGLTHEFINYPFNFTTNQLSEGKAQPSFVSKYLGDLELEDIEDSEDYIKDIKQAAAQVYVAGVDTTWGTLVVFLMAMVLHPEYQTKAQAEIDAVCGNVRLPTFEDHESLPYVEYILREVMRWNPVLPMGVPHRSLEDDVYNGMFIPAGSIVFANIRGMGWNEHVYKDATTFNPDRFIPKSQGGREEPHLSPFGFGRRICPGRFLAESTLWMAMAMILATCEIGKAKDANGAEITPEVEFDIGFVNHLKPFNFTLIPRTAKASAILVEEAHR</sequence>
<organism evidence="12 13">
    <name type="scientific">Gymnopus androsaceus JB14</name>
    <dbReference type="NCBI Taxonomy" id="1447944"/>
    <lineage>
        <taxon>Eukaryota</taxon>
        <taxon>Fungi</taxon>
        <taxon>Dikarya</taxon>
        <taxon>Basidiomycota</taxon>
        <taxon>Agaricomycotina</taxon>
        <taxon>Agaricomycetes</taxon>
        <taxon>Agaricomycetidae</taxon>
        <taxon>Agaricales</taxon>
        <taxon>Marasmiineae</taxon>
        <taxon>Omphalotaceae</taxon>
        <taxon>Gymnopus</taxon>
    </lineage>
</organism>
<dbReference type="Proteomes" id="UP000799118">
    <property type="component" value="Unassembled WGS sequence"/>
</dbReference>
<dbReference type="GO" id="GO:0004497">
    <property type="term" value="F:monooxygenase activity"/>
    <property type="evidence" value="ECO:0007669"/>
    <property type="project" value="UniProtKB-KW"/>
</dbReference>
<evidence type="ECO:0000256" key="7">
    <source>
        <dbReference type="ARBA" id="ARBA00023004"/>
    </source>
</evidence>
<dbReference type="GO" id="GO:0020037">
    <property type="term" value="F:heme binding"/>
    <property type="evidence" value="ECO:0007669"/>
    <property type="project" value="InterPro"/>
</dbReference>
<dbReference type="GO" id="GO:0016705">
    <property type="term" value="F:oxidoreductase activity, acting on paired donors, with incorporation or reduction of molecular oxygen"/>
    <property type="evidence" value="ECO:0007669"/>
    <property type="project" value="InterPro"/>
</dbReference>
<feature type="binding site" description="axial binding residue" evidence="9">
    <location>
        <position position="424"/>
    </location>
    <ligand>
        <name>heme</name>
        <dbReference type="ChEBI" id="CHEBI:30413"/>
    </ligand>
    <ligandPart>
        <name>Fe</name>
        <dbReference type="ChEBI" id="CHEBI:18248"/>
    </ligandPart>
</feature>
<comment type="cofactor">
    <cofactor evidence="1 9">
        <name>heme</name>
        <dbReference type="ChEBI" id="CHEBI:30413"/>
    </cofactor>
</comment>
<feature type="transmembrane region" description="Helical" evidence="11">
    <location>
        <begin position="283"/>
        <end position="304"/>
    </location>
</feature>
<keyword evidence="11" id="KW-0472">Membrane</keyword>
<dbReference type="InterPro" id="IPR036396">
    <property type="entry name" value="Cyt_P450_sf"/>
</dbReference>
<dbReference type="PRINTS" id="PR00385">
    <property type="entry name" value="P450"/>
</dbReference>
<evidence type="ECO:0000256" key="10">
    <source>
        <dbReference type="RuleBase" id="RU000461"/>
    </source>
</evidence>
<proteinExistence type="inferred from homology"/>
<comment type="pathway">
    <text evidence="2">Secondary metabolite biosynthesis.</text>
</comment>